<proteinExistence type="predicted"/>
<comment type="caution">
    <text evidence="1">The sequence shown here is derived from an EMBL/GenBank/DDBJ whole genome shotgun (WGS) entry which is preliminary data.</text>
</comment>
<reference evidence="1" key="1">
    <citation type="submission" date="2022-06" db="EMBL/GenBank/DDBJ databases">
        <authorList>
            <person name="Legras J.-L."/>
            <person name="Devillers H."/>
            <person name="Grondin C."/>
        </authorList>
    </citation>
    <scope>NUCLEOTIDE SEQUENCE</scope>
    <source>
        <strain evidence="1">CLIB 1444</strain>
    </source>
</reference>
<name>A0ACA9Y4F0_9ASCO</name>
<accession>A0ACA9Y4F0</accession>
<organism evidence="1 2">
    <name type="scientific">[Candida] jaroonii</name>
    <dbReference type="NCBI Taxonomy" id="467808"/>
    <lineage>
        <taxon>Eukaryota</taxon>
        <taxon>Fungi</taxon>
        <taxon>Dikarya</taxon>
        <taxon>Ascomycota</taxon>
        <taxon>Saccharomycotina</taxon>
        <taxon>Pichiomycetes</taxon>
        <taxon>Debaryomycetaceae</taxon>
        <taxon>Yamadazyma</taxon>
    </lineage>
</organism>
<dbReference type="Proteomes" id="UP001152531">
    <property type="component" value="Unassembled WGS sequence"/>
</dbReference>
<protein>
    <submittedName>
        <fullName evidence="1">Protein N-terminal and lysine N-methyltransferase Efm7p</fullName>
    </submittedName>
</protein>
<evidence type="ECO:0000313" key="2">
    <source>
        <dbReference type="Proteomes" id="UP001152531"/>
    </source>
</evidence>
<keyword evidence="2" id="KW-1185">Reference proteome</keyword>
<sequence>MSDDELDLGTGMFEEPEDFRPPPPPDHFAEYETPNKETVKLKLVGKSPLWGHLLWNAGKYTADYLYNHSELVENKRVLELGAAAALPSVVCGMKNASVVISTDYPDPDLLGNIQYNVDNSIGKKLTNVEVKGFIWGNNKGPIYDMEEINASDIQEKDKFDLIILSDLIFNHTEHRKLLTDCQELIKSDGKVLVVFSPHRAHLLHKDLEFFETCEEFGFTSQLVEQVNWSPMFEEDDETAEIRSRVYCYLMTPN</sequence>
<evidence type="ECO:0000313" key="1">
    <source>
        <dbReference type="EMBL" id="CAH6719861.1"/>
    </source>
</evidence>
<dbReference type="EMBL" id="CALSDN010000002">
    <property type="protein sequence ID" value="CAH6719861.1"/>
    <property type="molecule type" value="Genomic_DNA"/>
</dbReference>
<gene>
    <name evidence="1" type="ORF">CLIB1444_02S18206</name>
</gene>